<reference evidence="9 10" key="1">
    <citation type="submission" date="2022-12" db="EMBL/GenBank/DDBJ databases">
        <title>Metagenome assembled genome from gulf of manar.</title>
        <authorList>
            <person name="Kohli P."/>
            <person name="Pk S."/>
            <person name="Venkata Ramana C."/>
            <person name="Sasikala C."/>
        </authorList>
    </citation>
    <scope>NUCLEOTIDE SEQUENCE [LARGE SCALE GENOMIC DNA]</scope>
    <source>
        <strain evidence="9">JB008</strain>
    </source>
</reference>
<dbReference type="GO" id="GO:0003735">
    <property type="term" value="F:structural constituent of ribosome"/>
    <property type="evidence" value="ECO:0007669"/>
    <property type="project" value="InterPro"/>
</dbReference>
<evidence type="ECO:0000256" key="7">
    <source>
        <dbReference type="HAMAP-Rule" id="MF_01337"/>
    </source>
</evidence>
<dbReference type="AlphaFoldDB" id="A0AAJ1IF66"/>
<evidence type="ECO:0000313" key="10">
    <source>
        <dbReference type="Proteomes" id="UP001221217"/>
    </source>
</evidence>
<dbReference type="GO" id="GO:0008097">
    <property type="term" value="F:5S rRNA binding"/>
    <property type="evidence" value="ECO:0007669"/>
    <property type="project" value="TreeGrafter"/>
</dbReference>
<dbReference type="PANTHER" id="PTHR12899">
    <property type="entry name" value="39S RIBOSOMAL PROTEIN L18, MITOCHONDRIAL"/>
    <property type="match status" value="1"/>
</dbReference>
<sequence>MKKLIQKANRRVRRKKHVRKVVQGTPERPRMSVYKSSRHLYIQVIDDLSGKTIAYANNLEKDNKSIPSSVEGAAKLGELIGERLKEKKITNVVFDRNGYVYHGKVKAIADGARKSGITI</sequence>
<comment type="caution">
    <text evidence="9">The sequence shown here is derived from an EMBL/GenBank/DDBJ whole genome shotgun (WGS) entry which is preliminary data.</text>
</comment>
<evidence type="ECO:0000256" key="5">
    <source>
        <dbReference type="ARBA" id="ARBA00023274"/>
    </source>
</evidence>
<protein>
    <recommendedName>
        <fullName evidence="6 7">Large ribosomal subunit protein uL18</fullName>
    </recommendedName>
</protein>
<proteinExistence type="inferred from homology"/>
<dbReference type="Proteomes" id="UP001221217">
    <property type="component" value="Unassembled WGS sequence"/>
</dbReference>
<dbReference type="InterPro" id="IPR057268">
    <property type="entry name" value="Ribosomal_L18"/>
</dbReference>
<dbReference type="HAMAP" id="MF_01337_B">
    <property type="entry name" value="Ribosomal_uL18_B"/>
    <property type="match status" value="1"/>
</dbReference>
<keyword evidence="2 7" id="KW-0699">rRNA-binding</keyword>
<feature type="region of interest" description="Disordered" evidence="8">
    <location>
        <begin position="1"/>
        <end position="20"/>
    </location>
</feature>
<evidence type="ECO:0000256" key="2">
    <source>
        <dbReference type="ARBA" id="ARBA00022730"/>
    </source>
</evidence>
<dbReference type="InterPro" id="IPR004389">
    <property type="entry name" value="Ribosomal_uL18_bac-type"/>
</dbReference>
<dbReference type="EMBL" id="JAQQAL010000041">
    <property type="protein sequence ID" value="MDC7228149.1"/>
    <property type="molecule type" value="Genomic_DNA"/>
</dbReference>
<comment type="subunit">
    <text evidence="7">Part of the 50S ribosomal subunit; part of the 5S rRNA/L5/L18/L25 subcomplex. Contacts the 5S and 23S rRNAs.</text>
</comment>
<accession>A0AAJ1IF66</accession>
<evidence type="ECO:0000313" key="9">
    <source>
        <dbReference type="EMBL" id="MDC7228149.1"/>
    </source>
</evidence>
<dbReference type="NCBIfam" id="TIGR00060">
    <property type="entry name" value="L18_bact"/>
    <property type="match status" value="1"/>
</dbReference>
<dbReference type="Gene3D" id="3.30.420.100">
    <property type="match status" value="1"/>
</dbReference>
<keyword evidence="5 7" id="KW-0687">Ribonucleoprotein</keyword>
<dbReference type="FunFam" id="3.30.420.100:FF:000001">
    <property type="entry name" value="50S ribosomal protein L18"/>
    <property type="match status" value="1"/>
</dbReference>
<dbReference type="GO" id="GO:0006412">
    <property type="term" value="P:translation"/>
    <property type="evidence" value="ECO:0007669"/>
    <property type="project" value="UniProtKB-UniRule"/>
</dbReference>
<comment type="function">
    <text evidence="7">This is one of the proteins that bind and probably mediate the attachment of the 5S RNA into the large ribosomal subunit, where it forms part of the central protuberance.</text>
</comment>
<dbReference type="SUPFAM" id="SSF53137">
    <property type="entry name" value="Translational machinery components"/>
    <property type="match status" value="1"/>
</dbReference>
<gene>
    <name evidence="7 9" type="primary">rplR</name>
    <name evidence="9" type="ORF">PQJ61_15400</name>
</gene>
<evidence type="ECO:0000256" key="3">
    <source>
        <dbReference type="ARBA" id="ARBA00022884"/>
    </source>
</evidence>
<name>A0AAJ1IF66_9SPIO</name>
<evidence type="ECO:0000256" key="1">
    <source>
        <dbReference type="ARBA" id="ARBA00007116"/>
    </source>
</evidence>
<evidence type="ECO:0000256" key="6">
    <source>
        <dbReference type="ARBA" id="ARBA00035197"/>
    </source>
</evidence>
<comment type="similarity">
    <text evidence="1 7">Belongs to the universal ribosomal protein uL18 family.</text>
</comment>
<keyword evidence="4 7" id="KW-0689">Ribosomal protein</keyword>
<dbReference type="InterPro" id="IPR005484">
    <property type="entry name" value="Ribosomal_uL18_bac/plant/anim"/>
</dbReference>
<dbReference type="CDD" id="cd00432">
    <property type="entry name" value="Ribosomal_L18_L5e"/>
    <property type="match status" value="1"/>
</dbReference>
<evidence type="ECO:0000256" key="8">
    <source>
        <dbReference type="SAM" id="MobiDB-lite"/>
    </source>
</evidence>
<keyword evidence="3 7" id="KW-0694">RNA-binding</keyword>
<dbReference type="GO" id="GO:0022625">
    <property type="term" value="C:cytosolic large ribosomal subunit"/>
    <property type="evidence" value="ECO:0007669"/>
    <property type="project" value="TreeGrafter"/>
</dbReference>
<dbReference type="Pfam" id="PF00861">
    <property type="entry name" value="Ribosomal_L18p"/>
    <property type="match status" value="1"/>
</dbReference>
<dbReference type="PANTHER" id="PTHR12899:SF3">
    <property type="entry name" value="LARGE RIBOSOMAL SUBUNIT PROTEIN UL18M"/>
    <property type="match status" value="1"/>
</dbReference>
<evidence type="ECO:0000256" key="4">
    <source>
        <dbReference type="ARBA" id="ARBA00022980"/>
    </source>
</evidence>
<organism evidence="9 10">
    <name type="scientific">Candidatus Thalassospirochaeta sargassi</name>
    <dbReference type="NCBI Taxonomy" id="3119039"/>
    <lineage>
        <taxon>Bacteria</taxon>
        <taxon>Pseudomonadati</taxon>
        <taxon>Spirochaetota</taxon>
        <taxon>Spirochaetia</taxon>
        <taxon>Spirochaetales</taxon>
        <taxon>Spirochaetaceae</taxon>
        <taxon>Candidatus Thalassospirochaeta</taxon>
    </lineage>
</organism>